<dbReference type="OMA" id="QITIIMN"/>
<keyword evidence="8" id="KW-1185">Reference proteome</keyword>
<dbReference type="PANTHER" id="PTHR21421">
    <property type="entry name" value="GUSTATORY RECEPTOR"/>
    <property type="match status" value="1"/>
</dbReference>
<name>A0A9U8ECU2_BIOGL</name>
<evidence type="ECO:0000256" key="3">
    <source>
        <dbReference type="ARBA" id="ARBA00022989"/>
    </source>
</evidence>
<feature type="transmembrane region" description="Helical" evidence="7">
    <location>
        <begin position="100"/>
        <end position="120"/>
    </location>
</feature>
<feature type="transmembrane region" description="Helical" evidence="7">
    <location>
        <begin position="195"/>
        <end position="221"/>
    </location>
</feature>
<feature type="transmembrane region" description="Helical" evidence="7">
    <location>
        <begin position="352"/>
        <end position="373"/>
    </location>
</feature>
<keyword evidence="2 7" id="KW-0812">Transmembrane</keyword>
<feature type="transmembrane region" description="Helical" evidence="7">
    <location>
        <begin position="322"/>
        <end position="340"/>
    </location>
</feature>
<evidence type="ECO:0000313" key="9">
    <source>
        <dbReference type="RefSeq" id="XP_013082211.2"/>
    </source>
</evidence>
<evidence type="ECO:0000313" key="8">
    <source>
        <dbReference type="Proteomes" id="UP001165740"/>
    </source>
</evidence>
<dbReference type="RefSeq" id="XP_013082211.2">
    <property type="nucleotide sequence ID" value="XM_013226757.2"/>
</dbReference>
<keyword evidence="5" id="KW-0675">Receptor</keyword>
<comment type="subcellular location">
    <subcellularLocation>
        <location evidence="1">Membrane</location>
        <topology evidence="1">Multi-pass membrane protein</topology>
    </subcellularLocation>
</comment>
<feature type="region of interest" description="Disordered" evidence="6">
    <location>
        <begin position="59"/>
        <end position="80"/>
    </location>
</feature>
<evidence type="ECO:0000256" key="1">
    <source>
        <dbReference type="ARBA" id="ARBA00004141"/>
    </source>
</evidence>
<dbReference type="GO" id="GO:0050909">
    <property type="term" value="P:sensory perception of taste"/>
    <property type="evidence" value="ECO:0007669"/>
    <property type="project" value="InterPro"/>
</dbReference>
<gene>
    <name evidence="9" type="primary">LOC106067566</name>
</gene>
<organism evidence="8 9">
    <name type="scientific">Biomphalaria glabrata</name>
    <name type="common">Bloodfluke planorb</name>
    <name type="synonym">Freshwater snail</name>
    <dbReference type="NCBI Taxonomy" id="6526"/>
    <lineage>
        <taxon>Eukaryota</taxon>
        <taxon>Metazoa</taxon>
        <taxon>Spiralia</taxon>
        <taxon>Lophotrochozoa</taxon>
        <taxon>Mollusca</taxon>
        <taxon>Gastropoda</taxon>
        <taxon>Heterobranchia</taxon>
        <taxon>Euthyneura</taxon>
        <taxon>Panpulmonata</taxon>
        <taxon>Hygrophila</taxon>
        <taxon>Lymnaeoidea</taxon>
        <taxon>Planorbidae</taxon>
        <taxon>Biomphalaria</taxon>
    </lineage>
</organism>
<protein>
    <submittedName>
        <fullName evidence="9">Uncharacterized protein LOC106067566</fullName>
    </submittedName>
</protein>
<feature type="transmembrane region" description="Helical" evidence="7">
    <location>
        <begin position="257"/>
        <end position="277"/>
    </location>
</feature>
<dbReference type="AlphaFoldDB" id="A0A9U8ECU2"/>
<keyword evidence="4 7" id="KW-0472">Membrane</keyword>
<dbReference type="KEGG" id="bgt:106067566"/>
<dbReference type="OrthoDB" id="6478931at2759"/>
<sequence length="449" mass="50769">MKGRKLLKRSVLKIRPVSNNQISLPKYCNIRDSLTPIILILKLFGLYHEVNGCVSRTVEPASGSSTEVTEEPGERGGTPEGGHAVVETLGKLQQHEKQHGLWVCLLTKCCSVLVLLIVFANTVKHLWTVSDMNSSTIAFKIVMVNWNTQNFLTTLCLFISCWKRKHFRAFYRQWMELFSEPTTRELGLQPPDCRIAIRVFVVIGSSYFLFNVASVGTIIFYDRISIQEFFRKILIDPLPINTLTLVVALFVHAINTAAWTFPTVFVVCTAHLFTAQFHTFSKTLERHIENSGGNIPVMFKHLRTRHMKLCDILGTYNLFLKWYLTFTYMATIIGSCFILYDLIFRSLDPLSFALYVFWLGTNLSIAVALSVSLSRVHESAHEPLEVLVKLETGNADLSQAIQVQLFLAKLTGTSIGATVMDLFVVTKESILTIAGAYITYFLLVTQYDL</sequence>
<dbReference type="GO" id="GO:0038023">
    <property type="term" value="F:signaling receptor activity"/>
    <property type="evidence" value="ECO:0007669"/>
    <property type="project" value="UniProtKB-ARBA"/>
</dbReference>
<dbReference type="GO" id="GO:0016020">
    <property type="term" value="C:membrane"/>
    <property type="evidence" value="ECO:0007669"/>
    <property type="project" value="UniProtKB-SubCell"/>
</dbReference>
<dbReference type="Proteomes" id="UP001165740">
    <property type="component" value="Chromosome 8"/>
</dbReference>
<proteinExistence type="predicted"/>
<keyword evidence="3 7" id="KW-1133">Transmembrane helix</keyword>
<evidence type="ECO:0000256" key="6">
    <source>
        <dbReference type="SAM" id="MobiDB-lite"/>
    </source>
</evidence>
<dbReference type="GeneID" id="106067566"/>
<evidence type="ECO:0000256" key="4">
    <source>
        <dbReference type="ARBA" id="ARBA00023136"/>
    </source>
</evidence>
<evidence type="ECO:0000256" key="7">
    <source>
        <dbReference type="SAM" id="Phobius"/>
    </source>
</evidence>
<dbReference type="InterPro" id="IPR013604">
    <property type="entry name" value="7TM_chemorcpt"/>
</dbReference>
<evidence type="ECO:0000256" key="5">
    <source>
        <dbReference type="ARBA" id="ARBA00023170"/>
    </source>
</evidence>
<reference evidence="9" key="1">
    <citation type="submission" date="2025-08" db="UniProtKB">
        <authorList>
            <consortium name="RefSeq"/>
        </authorList>
    </citation>
    <scope>IDENTIFICATION</scope>
</reference>
<accession>A0A9U8ECU2</accession>
<evidence type="ECO:0000256" key="2">
    <source>
        <dbReference type="ARBA" id="ARBA00022692"/>
    </source>
</evidence>
<dbReference type="PANTHER" id="PTHR21421:SF29">
    <property type="entry name" value="GUSTATORY RECEPTOR 5A FOR TREHALOSE-RELATED"/>
    <property type="match status" value="1"/>
</dbReference>
<dbReference type="Pfam" id="PF08395">
    <property type="entry name" value="7tm_7"/>
    <property type="match status" value="1"/>
</dbReference>
<dbReference type="GO" id="GO:0051606">
    <property type="term" value="P:detection of stimulus"/>
    <property type="evidence" value="ECO:0007669"/>
    <property type="project" value="UniProtKB-ARBA"/>
</dbReference>